<proteinExistence type="predicted"/>
<dbReference type="EMBL" id="BGPR01035204">
    <property type="protein sequence ID" value="GBO09920.1"/>
    <property type="molecule type" value="Genomic_DNA"/>
</dbReference>
<reference evidence="1 2" key="1">
    <citation type="journal article" date="2019" name="Sci. Rep.">
        <title>Orb-weaving spider Araneus ventricosus genome elucidates the spidroin gene catalogue.</title>
        <authorList>
            <person name="Kono N."/>
            <person name="Nakamura H."/>
            <person name="Ohtoshi R."/>
            <person name="Moran D.A.P."/>
            <person name="Shinohara A."/>
            <person name="Yoshida Y."/>
            <person name="Fujiwara M."/>
            <person name="Mori M."/>
            <person name="Tomita M."/>
            <person name="Arakawa K."/>
        </authorList>
    </citation>
    <scope>NUCLEOTIDE SEQUENCE [LARGE SCALE GENOMIC DNA]</scope>
</reference>
<gene>
    <name evidence="1" type="ORF">AVEN_151612_1</name>
</gene>
<accession>A0A4Y2UEF6</accession>
<keyword evidence="2" id="KW-1185">Reference proteome</keyword>
<protein>
    <submittedName>
        <fullName evidence="1">Uncharacterized protein</fullName>
    </submittedName>
</protein>
<evidence type="ECO:0000313" key="2">
    <source>
        <dbReference type="Proteomes" id="UP000499080"/>
    </source>
</evidence>
<name>A0A4Y2UEF6_ARAVE</name>
<evidence type="ECO:0000313" key="1">
    <source>
        <dbReference type="EMBL" id="GBO09920.1"/>
    </source>
</evidence>
<sequence length="128" mass="14050">MRKPTSTNHPHLPQSRSGHLFYTSADCCISPSGISVLITFAAIVFYADSGGGDSISHYGIPAGRLGAIGGMACRDSRREEKSMGILEGIDDQENHVAFKRAKALARHTPRREQRGIWINFVSSIILYF</sequence>
<dbReference type="Proteomes" id="UP000499080">
    <property type="component" value="Unassembled WGS sequence"/>
</dbReference>
<organism evidence="1 2">
    <name type="scientific">Araneus ventricosus</name>
    <name type="common">Orbweaver spider</name>
    <name type="synonym">Epeira ventricosa</name>
    <dbReference type="NCBI Taxonomy" id="182803"/>
    <lineage>
        <taxon>Eukaryota</taxon>
        <taxon>Metazoa</taxon>
        <taxon>Ecdysozoa</taxon>
        <taxon>Arthropoda</taxon>
        <taxon>Chelicerata</taxon>
        <taxon>Arachnida</taxon>
        <taxon>Araneae</taxon>
        <taxon>Araneomorphae</taxon>
        <taxon>Entelegynae</taxon>
        <taxon>Araneoidea</taxon>
        <taxon>Araneidae</taxon>
        <taxon>Araneus</taxon>
    </lineage>
</organism>
<dbReference type="AlphaFoldDB" id="A0A4Y2UEF6"/>
<comment type="caution">
    <text evidence="1">The sequence shown here is derived from an EMBL/GenBank/DDBJ whole genome shotgun (WGS) entry which is preliminary data.</text>
</comment>